<name>A0A6L6HNX6_9RHOB</name>
<evidence type="ECO:0000256" key="1">
    <source>
        <dbReference type="SAM" id="SignalP"/>
    </source>
</evidence>
<proteinExistence type="predicted"/>
<dbReference type="RefSeq" id="WP_154764950.1">
    <property type="nucleotide sequence ID" value="NZ_WMBT01000006.1"/>
</dbReference>
<organism evidence="3 4">
    <name type="scientific">Paracoccus lichenicola</name>
    <dbReference type="NCBI Taxonomy" id="2665644"/>
    <lineage>
        <taxon>Bacteria</taxon>
        <taxon>Pseudomonadati</taxon>
        <taxon>Pseudomonadota</taxon>
        <taxon>Alphaproteobacteria</taxon>
        <taxon>Rhodobacterales</taxon>
        <taxon>Paracoccaceae</taxon>
        <taxon>Paracoccus</taxon>
    </lineage>
</organism>
<evidence type="ECO:0000313" key="4">
    <source>
        <dbReference type="Proteomes" id="UP000481417"/>
    </source>
</evidence>
<dbReference type="SUPFAM" id="SSF74653">
    <property type="entry name" value="TolA/TonB C-terminal domain"/>
    <property type="match status" value="1"/>
</dbReference>
<protein>
    <recommendedName>
        <fullName evidence="2">TonB C-terminal domain-containing protein</fullName>
    </recommendedName>
</protein>
<accession>A0A6L6HNX6</accession>
<feature type="domain" description="TonB C-terminal" evidence="2">
    <location>
        <begin position="72"/>
        <end position="125"/>
    </location>
</feature>
<sequence length="131" mass="14143">MFSRFLAAIAILLAVTLAMPVTVQAQGPSVAQAPQNARQWNAMLRQEIRRSLRRSDTALNTTGGNARRSGAVALIITRDGRVSDVVILRSKGKAMDAAYVRSFSNMRLPPFSPDMQGDAITVSFEIGVKPG</sequence>
<keyword evidence="1" id="KW-0732">Signal</keyword>
<evidence type="ECO:0000313" key="3">
    <source>
        <dbReference type="EMBL" id="MTE00867.1"/>
    </source>
</evidence>
<feature type="signal peptide" evidence="1">
    <location>
        <begin position="1"/>
        <end position="25"/>
    </location>
</feature>
<reference evidence="3 4" key="1">
    <citation type="submission" date="2019-11" db="EMBL/GenBank/DDBJ databases">
        <authorList>
            <person name="Lang L."/>
        </authorList>
    </citation>
    <scope>NUCLEOTIDE SEQUENCE [LARGE SCALE GENOMIC DNA]</scope>
    <source>
        <strain evidence="3 4">YIM 132242</strain>
    </source>
</reference>
<dbReference type="InterPro" id="IPR037682">
    <property type="entry name" value="TonB_C"/>
</dbReference>
<dbReference type="Proteomes" id="UP000481417">
    <property type="component" value="Unassembled WGS sequence"/>
</dbReference>
<dbReference type="EMBL" id="WMBT01000006">
    <property type="protein sequence ID" value="MTE00867.1"/>
    <property type="molecule type" value="Genomic_DNA"/>
</dbReference>
<gene>
    <name evidence="3" type="ORF">GIY56_11240</name>
</gene>
<feature type="chain" id="PRO_5027073889" description="TonB C-terminal domain-containing protein" evidence="1">
    <location>
        <begin position="26"/>
        <end position="131"/>
    </location>
</feature>
<dbReference type="Pfam" id="PF03544">
    <property type="entry name" value="TonB_C"/>
    <property type="match status" value="1"/>
</dbReference>
<evidence type="ECO:0000259" key="2">
    <source>
        <dbReference type="Pfam" id="PF03544"/>
    </source>
</evidence>
<dbReference type="Gene3D" id="3.30.1150.10">
    <property type="match status" value="1"/>
</dbReference>
<dbReference type="AlphaFoldDB" id="A0A6L6HNX6"/>
<dbReference type="GO" id="GO:0055085">
    <property type="term" value="P:transmembrane transport"/>
    <property type="evidence" value="ECO:0007669"/>
    <property type="project" value="InterPro"/>
</dbReference>
<keyword evidence="4" id="KW-1185">Reference proteome</keyword>
<comment type="caution">
    <text evidence="3">The sequence shown here is derived from an EMBL/GenBank/DDBJ whole genome shotgun (WGS) entry which is preliminary data.</text>
</comment>